<dbReference type="GO" id="GO:0016324">
    <property type="term" value="C:apical plasma membrane"/>
    <property type="evidence" value="ECO:0007669"/>
    <property type="project" value="TreeGrafter"/>
</dbReference>
<name>A0A5N4EDN2_CAMDR</name>
<gene>
    <name evidence="1" type="ORF">Cadr_000005114</name>
</gene>
<evidence type="ECO:0000313" key="1">
    <source>
        <dbReference type="EMBL" id="KAB1281126.1"/>
    </source>
</evidence>
<reference evidence="1 2" key="1">
    <citation type="journal article" date="2019" name="Mol. Ecol. Resour.">
        <title>Improving Illumina assemblies with Hi-C and long reads: an example with the North African dromedary.</title>
        <authorList>
            <person name="Elbers J.P."/>
            <person name="Rogers M.F."/>
            <person name="Perelman P.L."/>
            <person name="Proskuryakova A.A."/>
            <person name="Serdyukova N.A."/>
            <person name="Johnson W.E."/>
            <person name="Horin P."/>
            <person name="Corander J."/>
            <person name="Murphy D."/>
            <person name="Burger P.A."/>
        </authorList>
    </citation>
    <scope>NUCLEOTIDE SEQUENCE [LARGE SCALE GENOMIC DNA]</scope>
    <source>
        <strain evidence="1">Drom800</strain>
        <tissue evidence="1">Blood</tissue>
    </source>
</reference>
<dbReference type="GO" id="GO:0005938">
    <property type="term" value="C:cell cortex"/>
    <property type="evidence" value="ECO:0007669"/>
    <property type="project" value="TreeGrafter"/>
</dbReference>
<evidence type="ECO:0000313" key="2">
    <source>
        <dbReference type="Proteomes" id="UP000299084"/>
    </source>
</evidence>
<accession>A0A5N4EDN2</accession>
<dbReference type="GO" id="GO:0043296">
    <property type="term" value="C:apical junction complex"/>
    <property type="evidence" value="ECO:0007669"/>
    <property type="project" value="TreeGrafter"/>
</dbReference>
<dbReference type="GO" id="GO:0051660">
    <property type="term" value="P:establishment of centrosome localization"/>
    <property type="evidence" value="ECO:0007669"/>
    <property type="project" value="TreeGrafter"/>
</dbReference>
<sequence>MVNGESLLGKINQDAMETLLRPMSTEGNKRGMIQLIMAWKISKDSEGLKSGRTSWEAQCETLKPPGSPSGPELPTERVLDDGGWRISPSLFSGTKELDETPTRNAALSRIMAEIIVTTQNPSLMLTFVKIPSALCLQLPRQLPL</sequence>
<dbReference type="PANTHER" id="PTHR16484:SF10">
    <property type="entry name" value="PARTITIONING DEFECTIVE 3 HOMOLOG"/>
    <property type="match status" value="1"/>
</dbReference>
<organism evidence="1 2">
    <name type="scientific">Camelus dromedarius</name>
    <name type="common">Dromedary</name>
    <name type="synonym">Arabian camel</name>
    <dbReference type="NCBI Taxonomy" id="9838"/>
    <lineage>
        <taxon>Eukaryota</taxon>
        <taxon>Metazoa</taxon>
        <taxon>Chordata</taxon>
        <taxon>Craniata</taxon>
        <taxon>Vertebrata</taxon>
        <taxon>Euteleostomi</taxon>
        <taxon>Mammalia</taxon>
        <taxon>Eutheria</taxon>
        <taxon>Laurasiatheria</taxon>
        <taxon>Artiodactyla</taxon>
        <taxon>Tylopoda</taxon>
        <taxon>Camelidae</taxon>
        <taxon>Camelus</taxon>
    </lineage>
</organism>
<dbReference type="EMBL" id="JWIN03000003">
    <property type="protein sequence ID" value="KAB1281126.1"/>
    <property type="molecule type" value="Genomic_DNA"/>
</dbReference>
<comment type="caution">
    <text evidence="1">The sequence shown here is derived from an EMBL/GenBank/DDBJ whole genome shotgun (WGS) entry which is preliminary data.</text>
</comment>
<protein>
    <submittedName>
        <fullName evidence="1">Partitioning defective 3-like protein</fullName>
    </submittedName>
</protein>
<dbReference type="PANTHER" id="PTHR16484">
    <property type="entry name" value="PARTITIONING DEFECTIVE 3 RELATED"/>
    <property type="match status" value="1"/>
</dbReference>
<dbReference type="AlphaFoldDB" id="A0A5N4EDN2"/>
<proteinExistence type="predicted"/>
<dbReference type="GO" id="GO:0030010">
    <property type="term" value="P:establishment of cell polarity"/>
    <property type="evidence" value="ECO:0007669"/>
    <property type="project" value="TreeGrafter"/>
</dbReference>
<dbReference type="GO" id="GO:0008104">
    <property type="term" value="P:intracellular protein localization"/>
    <property type="evidence" value="ECO:0007669"/>
    <property type="project" value="TreeGrafter"/>
</dbReference>
<dbReference type="InterPro" id="IPR052213">
    <property type="entry name" value="PAR3"/>
</dbReference>
<dbReference type="GO" id="GO:0045197">
    <property type="term" value="P:establishment or maintenance of epithelial cell apical/basal polarity"/>
    <property type="evidence" value="ECO:0007669"/>
    <property type="project" value="TreeGrafter"/>
</dbReference>
<dbReference type="Proteomes" id="UP000299084">
    <property type="component" value="Unassembled WGS sequence"/>
</dbReference>
<dbReference type="GO" id="GO:0035091">
    <property type="term" value="F:phosphatidylinositol binding"/>
    <property type="evidence" value="ECO:0007669"/>
    <property type="project" value="TreeGrafter"/>
</dbReference>
<dbReference type="GO" id="GO:0005912">
    <property type="term" value="C:adherens junction"/>
    <property type="evidence" value="ECO:0007669"/>
    <property type="project" value="TreeGrafter"/>
</dbReference>
<dbReference type="GO" id="GO:0000226">
    <property type="term" value="P:microtubule cytoskeleton organization"/>
    <property type="evidence" value="ECO:0007669"/>
    <property type="project" value="TreeGrafter"/>
</dbReference>
<dbReference type="GO" id="GO:0007155">
    <property type="term" value="P:cell adhesion"/>
    <property type="evidence" value="ECO:0007669"/>
    <property type="project" value="TreeGrafter"/>
</dbReference>
<keyword evidence="2" id="KW-1185">Reference proteome</keyword>